<accession>A0A9P6MKH6</accession>
<dbReference type="InterPro" id="IPR023389">
    <property type="entry name" value="DOPA-like_sf"/>
</dbReference>
<dbReference type="EMBL" id="JAAAHW010000086">
    <property type="protein sequence ID" value="KAG0006615.1"/>
    <property type="molecule type" value="Genomic_DNA"/>
</dbReference>
<dbReference type="InterPro" id="IPR014980">
    <property type="entry name" value="DOPA_dioxygen"/>
</dbReference>
<dbReference type="Gene3D" id="3.30.70.1240">
    <property type="entry name" value="DOPA-like domains"/>
    <property type="match status" value="1"/>
</dbReference>
<comment type="caution">
    <text evidence="1">The sequence shown here is derived from an EMBL/GenBank/DDBJ whole genome shotgun (WGS) entry which is preliminary data.</text>
</comment>
<reference evidence="1" key="1">
    <citation type="journal article" date="2020" name="Fungal Divers.">
        <title>Resolving the Mortierellaceae phylogeny through synthesis of multi-gene phylogenetics and phylogenomics.</title>
        <authorList>
            <person name="Vandepol N."/>
            <person name="Liber J."/>
            <person name="Desiro A."/>
            <person name="Na H."/>
            <person name="Kennedy M."/>
            <person name="Barry K."/>
            <person name="Grigoriev I.V."/>
            <person name="Miller A.N."/>
            <person name="O'Donnell K."/>
            <person name="Stajich J.E."/>
            <person name="Bonito G."/>
        </authorList>
    </citation>
    <scope>NUCLEOTIDE SEQUENCE</scope>
    <source>
        <strain evidence="1">MES-2147</strain>
    </source>
</reference>
<protein>
    <recommendedName>
        <fullName evidence="3">DOPA 4,5-dioxygenase</fullName>
    </recommendedName>
</protein>
<proteinExistence type="predicted"/>
<name>A0A9P6MKH6_9FUNG</name>
<organism evidence="1 2">
    <name type="scientific">Modicella reniformis</name>
    <dbReference type="NCBI Taxonomy" id="1440133"/>
    <lineage>
        <taxon>Eukaryota</taxon>
        <taxon>Fungi</taxon>
        <taxon>Fungi incertae sedis</taxon>
        <taxon>Mucoromycota</taxon>
        <taxon>Mortierellomycotina</taxon>
        <taxon>Mortierellomycetes</taxon>
        <taxon>Mortierellales</taxon>
        <taxon>Mortierellaceae</taxon>
        <taxon>Modicella</taxon>
    </lineage>
</organism>
<evidence type="ECO:0008006" key="3">
    <source>
        <dbReference type="Google" id="ProtNLM"/>
    </source>
</evidence>
<dbReference type="PANTHER" id="PTHR36423">
    <property type="entry name" value="AFR070WP"/>
    <property type="match status" value="1"/>
</dbReference>
<dbReference type="Pfam" id="PF08883">
    <property type="entry name" value="DOPA_dioxygen"/>
    <property type="match status" value="1"/>
</dbReference>
<keyword evidence="2" id="KW-1185">Reference proteome</keyword>
<gene>
    <name evidence="1" type="ORF">BGZ65_006049</name>
</gene>
<evidence type="ECO:0000313" key="1">
    <source>
        <dbReference type="EMBL" id="KAG0006615.1"/>
    </source>
</evidence>
<dbReference type="AlphaFoldDB" id="A0A9P6MKH6"/>
<dbReference type="OrthoDB" id="9970095at2759"/>
<dbReference type="SUPFAM" id="SSF143410">
    <property type="entry name" value="DOPA-like"/>
    <property type="match status" value="1"/>
</dbReference>
<evidence type="ECO:0000313" key="2">
    <source>
        <dbReference type="Proteomes" id="UP000749646"/>
    </source>
</evidence>
<dbReference type="PANTHER" id="PTHR36423:SF2">
    <property type="entry name" value="AFR070WP"/>
    <property type="match status" value="1"/>
</dbReference>
<dbReference type="Proteomes" id="UP000749646">
    <property type="component" value="Unassembled WGS sequence"/>
</dbReference>
<sequence>MASNLERKTSHTPSAFIHSHCNLTSESQTASEYDNEIKEFHFHLYWFQNNLASHASAVKLRDRILELVEQGFFQVVPLKNGINTSPRGPHPIGSYEVWCAREDFARCYSWFVLNRGPHSILIHPLTREEIADHSTRATWLGTPVPLDYSKLTPHLKQVSSQYPELRLGYNAPPKKEHGN</sequence>